<dbReference type="RefSeq" id="WP_006007498.1">
    <property type="nucleotide sequence ID" value="NZ_BAET01000033.1"/>
</dbReference>
<comment type="similarity">
    <text evidence="1">Belongs to the SfsA family.</text>
</comment>
<comment type="caution">
    <text evidence="4">The sequence shown here is derived from an EMBL/GenBank/DDBJ whole genome shotgun (WGS) entry which is preliminary data.</text>
</comment>
<protein>
    <recommendedName>
        <fullName evidence="1">Sugar fermentation stimulation protein homolog</fullName>
    </recommendedName>
</protein>
<dbReference type="InterPro" id="IPR040452">
    <property type="entry name" value="SfsA_C"/>
</dbReference>
<dbReference type="EMBL" id="BAET01000033">
    <property type="protein sequence ID" value="GAB56884.1"/>
    <property type="molecule type" value="Genomic_DNA"/>
</dbReference>
<dbReference type="GO" id="GO:0003677">
    <property type="term" value="F:DNA binding"/>
    <property type="evidence" value="ECO:0007669"/>
    <property type="project" value="InterPro"/>
</dbReference>
<dbReference type="CDD" id="cd22359">
    <property type="entry name" value="SfsA-like_bacterial"/>
    <property type="match status" value="1"/>
</dbReference>
<dbReference type="InterPro" id="IPR041465">
    <property type="entry name" value="SfsA_N"/>
</dbReference>
<reference evidence="4 5" key="1">
    <citation type="journal article" date="2012" name="J. Bacteriol.">
        <title>Genome sequence of proteorhodopsin-containing sea ice bacterium Glaciecola punicea ACAM 611T.</title>
        <authorList>
            <person name="Qin Q.-L."/>
            <person name="Xie B.-B."/>
            <person name="Shu Y.-L."/>
            <person name="Rong J.-C."/>
            <person name="Zhao D.-L."/>
            <person name="Zhang X.-Y."/>
            <person name="Chen X.-L."/>
            <person name="Zhou B.-C."/>
            <person name="Zhanga Y.-Z."/>
        </authorList>
    </citation>
    <scope>NUCLEOTIDE SEQUENCE [LARGE SCALE GENOMIC DNA]</scope>
    <source>
        <strain evidence="4 5">ACAM 611</strain>
    </source>
</reference>
<dbReference type="Pfam" id="PF17746">
    <property type="entry name" value="SfsA_N"/>
    <property type="match status" value="1"/>
</dbReference>
<dbReference type="OrthoDB" id="9802365at2"/>
<dbReference type="HAMAP" id="MF_00095">
    <property type="entry name" value="SfsA"/>
    <property type="match status" value="1"/>
</dbReference>
<evidence type="ECO:0000259" key="3">
    <source>
        <dbReference type="Pfam" id="PF17746"/>
    </source>
</evidence>
<sequence>MFQFSSALTQAVLVKRYKRFLADVVLPSGEVITVHCPNTGAMTGCCDPHSRVYLSESNNPKRKYRYTWEYATDAASHKICVNTNNANKVVKSALAEHRISALGHYGTIVPEQRYLNSRFDFLLQQDGYPDCYLEVKSATLATGTTGMFPDTVTKRGQKHCKELAQLSQQGYQAKLLFCVMRENIRDFMIAEKLDPDYAKAVAHAKANGVEILCYVCDLSTTNIHLSHQIPIIT</sequence>
<dbReference type="PANTHER" id="PTHR30545">
    <property type="entry name" value="SUGAR FERMENTATION STIMULATION PROTEIN A"/>
    <property type="match status" value="1"/>
</dbReference>
<gene>
    <name evidence="1 4" type="primary">sfsA</name>
    <name evidence="4" type="ORF">GPUN_2770</name>
</gene>
<feature type="domain" description="Sugar fermentation stimulation protein C-terminal" evidence="2">
    <location>
        <begin position="86"/>
        <end position="220"/>
    </location>
</feature>
<name>H5TEV7_9ALTE</name>
<dbReference type="Proteomes" id="UP000053586">
    <property type="component" value="Unassembled WGS sequence"/>
</dbReference>
<keyword evidence="5" id="KW-1185">Reference proteome</keyword>
<evidence type="ECO:0000313" key="5">
    <source>
        <dbReference type="Proteomes" id="UP000053586"/>
    </source>
</evidence>
<proteinExistence type="inferred from homology"/>
<dbReference type="Pfam" id="PF03749">
    <property type="entry name" value="SfsA"/>
    <property type="match status" value="1"/>
</dbReference>
<reference evidence="4 5" key="2">
    <citation type="journal article" date="2017" name="Antonie Van Leeuwenhoek">
        <title>Rhizobium rhizosphaerae sp. nov., a novel species isolated from rice rhizosphere.</title>
        <authorList>
            <person name="Zhao J.J."/>
            <person name="Zhang J."/>
            <person name="Zhang R.J."/>
            <person name="Zhang C.W."/>
            <person name="Yin H.Q."/>
            <person name="Zhang X.X."/>
        </authorList>
    </citation>
    <scope>NUCLEOTIDE SEQUENCE [LARGE SCALE GENOMIC DNA]</scope>
    <source>
        <strain evidence="4 5">ACAM 611</strain>
    </source>
</reference>
<dbReference type="PANTHER" id="PTHR30545:SF2">
    <property type="entry name" value="SUGAR FERMENTATION STIMULATION PROTEIN A"/>
    <property type="match status" value="1"/>
</dbReference>
<evidence type="ECO:0000313" key="4">
    <source>
        <dbReference type="EMBL" id="GAB56884.1"/>
    </source>
</evidence>
<dbReference type="Gene3D" id="2.40.50.580">
    <property type="match status" value="1"/>
</dbReference>
<evidence type="ECO:0000259" key="2">
    <source>
        <dbReference type="Pfam" id="PF03749"/>
    </source>
</evidence>
<dbReference type="InterPro" id="IPR005224">
    <property type="entry name" value="SfsA"/>
</dbReference>
<dbReference type="NCBIfam" id="TIGR00230">
    <property type="entry name" value="sfsA"/>
    <property type="match status" value="1"/>
</dbReference>
<dbReference type="AlphaFoldDB" id="H5TEV7"/>
<accession>H5TEV7</accession>
<dbReference type="Gene3D" id="3.40.1350.60">
    <property type="match status" value="1"/>
</dbReference>
<feature type="domain" description="SfsA N-terminal OB" evidence="3">
    <location>
        <begin position="14"/>
        <end position="80"/>
    </location>
</feature>
<evidence type="ECO:0000256" key="1">
    <source>
        <dbReference type="HAMAP-Rule" id="MF_00095"/>
    </source>
</evidence>
<organism evidence="4 5">
    <name type="scientific">Glaciecola punicea ACAM 611</name>
    <dbReference type="NCBI Taxonomy" id="1121923"/>
    <lineage>
        <taxon>Bacteria</taxon>
        <taxon>Pseudomonadati</taxon>
        <taxon>Pseudomonadota</taxon>
        <taxon>Gammaproteobacteria</taxon>
        <taxon>Alteromonadales</taxon>
        <taxon>Alteromonadaceae</taxon>
        <taxon>Glaciecola</taxon>
    </lineage>
</organism>
<dbReference type="eggNOG" id="COG1489">
    <property type="taxonomic scope" value="Bacteria"/>
</dbReference>
<dbReference type="FunFam" id="2.40.50.580:FF:000001">
    <property type="entry name" value="Sugar fermentation stimulation protein A"/>
    <property type="match status" value="1"/>
</dbReference>
<dbReference type="STRING" id="56804.BAE46_02685"/>